<dbReference type="Proteomes" id="UP001060039">
    <property type="component" value="Chromosome"/>
</dbReference>
<reference evidence="5" key="1">
    <citation type="submission" date="2022-07" db="EMBL/GenBank/DDBJ databases">
        <title>Taxonomic analysis of Microcella humidisoli nov. sp., isolated from riverside soil.</title>
        <authorList>
            <person name="Molina K.M."/>
            <person name="Kim S.B."/>
        </authorList>
    </citation>
    <scope>NUCLEOTIDE SEQUENCE</scope>
    <source>
        <strain evidence="5">MMS21-STM10</strain>
    </source>
</reference>
<keyword evidence="1 5" id="KW-0808">Transferase</keyword>
<protein>
    <submittedName>
        <fullName evidence="5">2-phospho-L-lactate guanylyltransferase</fullName>
        <ecNumber evidence="5">2.7.7.68</ecNumber>
    </submittedName>
</protein>
<evidence type="ECO:0000256" key="1">
    <source>
        <dbReference type="ARBA" id="ARBA00022679"/>
    </source>
</evidence>
<dbReference type="PANTHER" id="PTHR40392">
    <property type="entry name" value="2-PHOSPHO-L-LACTATE GUANYLYLTRANSFERASE"/>
    <property type="match status" value="1"/>
</dbReference>
<dbReference type="RefSeq" id="WP_255160855.1">
    <property type="nucleotide sequence ID" value="NZ_CP101497.1"/>
</dbReference>
<dbReference type="InterPro" id="IPR029044">
    <property type="entry name" value="Nucleotide-diphossugar_trans"/>
</dbReference>
<dbReference type="NCBIfam" id="TIGR03552">
    <property type="entry name" value="F420_cofC"/>
    <property type="match status" value="1"/>
</dbReference>
<keyword evidence="6" id="KW-1185">Reference proteome</keyword>
<dbReference type="PANTHER" id="PTHR40392:SF1">
    <property type="entry name" value="2-PHOSPHO-L-LACTATE GUANYLYLTRANSFERASE"/>
    <property type="match status" value="1"/>
</dbReference>
<evidence type="ECO:0000313" key="6">
    <source>
        <dbReference type="Proteomes" id="UP001060039"/>
    </source>
</evidence>
<proteinExistence type="predicted"/>
<evidence type="ECO:0000256" key="4">
    <source>
        <dbReference type="ARBA" id="ARBA00023134"/>
    </source>
</evidence>
<evidence type="ECO:0000256" key="2">
    <source>
        <dbReference type="ARBA" id="ARBA00022695"/>
    </source>
</evidence>
<name>A0ABY5G016_9MICO</name>
<dbReference type="GO" id="GO:0043814">
    <property type="term" value="F:phospholactate guanylyltransferase activity"/>
    <property type="evidence" value="ECO:0007669"/>
    <property type="project" value="UniProtKB-EC"/>
</dbReference>
<keyword evidence="2 5" id="KW-0548">Nucleotidyltransferase</keyword>
<dbReference type="EMBL" id="CP101497">
    <property type="protein sequence ID" value="UTT63724.1"/>
    <property type="molecule type" value="Genomic_DNA"/>
</dbReference>
<dbReference type="Pfam" id="PF01983">
    <property type="entry name" value="CofC"/>
    <property type="match status" value="1"/>
</dbReference>
<keyword evidence="3" id="KW-0547">Nucleotide-binding</keyword>
<accession>A0ABY5G016</accession>
<dbReference type="Gene3D" id="3.90.550.10">
    <property type="entry name" value="Spore Coat Polysaccharide Biosynthesis Protein SpsA, Chain A"/>
    <property type="match status" value="1"/>
</dbReference>
<evidence type="ECO:0000256" key="3">
    <source>
        <dbReference type="ARBA" id="ARBA00022741"/>
    </source>
</evidence>
<dbReference type="SUPFAM" id="SSF53448">
    <property type="entry name" value="Nucleotide-diphospho-sugar transferases"/>
    <property type="match status" value="1"/>
</dbReference>
<gene>
    <name evidence="5" type="primary">cofC</name>
    <name evidence="5" type="ORF">NNL39_01410</name>
</gene>
<sequence length="214" mass="22651">MSRWTVIVPVRGTARSKTRLCLAGFDSSMLGAAFGLDVAEAAATATLVQHVVVTTASPYLAAAAADRGARGLLDDGPGTLNEVVSRAVDRVRTANPLANVAVLMGDVAMVTPADIDQSLTMAAKHSRAFVADRDDEGTVMLTARKGYPHRPRFGQASRSAHLAAGYCEIVLDEEARIRHDVDTSSDLAVAFRRGMGSEVTRLLTTELRGESALT</sequence>
<organism evidence="5 6">
    <name type="scientific">Microcella humidisoli</name>
    <dbReference type="NCBI Taxonomy" id="2963406"/>
    <lineage>
        <taxon>Bacteria</taxon>
        <taxon>Bacillati</taxon>
        <taxon>Actinomycetota</taxon>
        <taxon>Actinomycetes</taxon>
        <taxon>Micrococcales</taxon>
        <taxon>Microbacteriaceae</taxon>
        <taxon>Microcella</taxon>
    </lineage>
</organism>
<dbReference type="EC" id="2.7.7.68" evidence="5"/>
<dbReference type="InterPro" id="IPR002835">
    <property type="entry name" value="CofC"/>
</dbReference>
<evidence type="ECO:0000313" key="5">
    <source>
        <dbReference type="EMBL" id="UTT63724.1"/>
    </source>
</evidence>
<keyword evidence="4" id="KW-0342">GTP-binding</keyword>